<comment type="subcellular location">
    <subcellularLocation>
        <location evidence="1 10">Golgi apparatus membrane</location>
        <topology evidence="1 10">Single-pass type II membrane protein</topology>
    </subcellularLocation>
</comment>
<feature type="region of interest" description="Disordered" evidence="11">
    <location>
        <begin position="209"/>
        <end position="230"/>
    </location>
</feature>
<dbReference type="EMBL" id="CAJHJT010000034">
    <property type="protein sequence ID" value="CAD7003800.1"/>
    <property type="molecule type" value="Genomic_DNA"/>
</dbReference>
<keyword evidence="4" id="KW-0808">Transferase</keyword>
<evidence type="ECO:0000256" key="5">
    <source>
        <dbReference type="ARBA" id="ARBA00022692"/>
    </source>
</evidence>
<evidence type="ECO:0000313" key="12">
    <source>
        <dbReference type="EMBL" id="CAD7003800.1"/>
    </source>
</evidence>
<protein>
    <recommendedName>
        <fullName evidence="10">Hexosyltransferase</fullName>
        <ecNumber evidence="10">2.4.1.-</ecNumber>
    </recommendedName>
</protein>
<keyword evidence="9" id="KW-0472">Membrane</keyword>
<keyword evidence="3 10" id="KW-0328">Glycosyltransferase</keyword>
<comment type="similarity">
    <text evidence="2 10">Belongs to the glycosyltransferase 31 family.</text>
</comment>
<name>A0A811UY33_CERCA</name>
<dbReference type="AlphaFoldDB" id="A0A811UY33"/>
<dbReference type="PANTHER" id="PTHR11214">
    <property type="entry name" value="BETA-1,3-N-ACETYLGLUCOSAMINYLTRANSFERASE"/>
    <property type="match status" value="1"/>
</dbReference>
<keyword evidence="13" id="KW-1185">Reference proteome</keyword>
<evidence type="ECO:0000256" key="4">
    <source>
        <dbReference type="ARBA" id="ARBA00022679"/>
    </source>
</evidence>
<evidence type="ECO:0000256" key="8">
    <source>
        <dbReference type="ARBA" id="ARBA00023034"/>
    </source>
</evidence>
<evidence type="ECO:0000256" key="6">
    <source>
        <dbReference type="ARBA" id="ARBA00022968"/>
    </source>
</evidence>
<evidence type="ECO:0000256" key="2">
    <source>
        <dbReference type="ARBA" id="ARBA00008661"/>
    </source>
</evidence>
<evidence type="ECO:0000256" key="7">
    <source>
        <dbReference type="ARBA" id="ARBA00022989"/>
    </source>
</evidence>
<comment type="caution">
    <text evidence="12">The sequence shown here is derived from an EMBL/GenBank/DDBJ whole genome shotgun (WGS) entry which is preliminary data.</text>
</comment>
<dbReference type="PANTHER" id="PTHR11214:SF376">
    <property type="entry name" value="HEXOSYLTRANSFERASE"/>
    <property type="match status" value="1"/>
</dbReference>
<organism evidence="12 13">
    <name type="scientific">Ceratitis capitata</name>
    <name type="common">Mediterranean fruit fly</name>
    <name type="synonym">Tephritis capitata</name>
    <dbReference type="NCBI Taxonomy" id="7213"/>
    <lineage>
        <taxon>Eukaryota</taxon>
        <taxon>Metazoa</taxon>
        <taxon>Ecdysozoa</taxon>
        <taxon>Arthropoda</taxon>
        <taxon>Hexapoda</taxon>
        <taxon>Insecta</taxon>
        <taxon>Pterygota</taxon>
        <taxon>Neoptera</taxon>
        <taxon>Endopterygota</taxon>
        <taxon>Diptera</taxon>
        <taxon>Brachycera</taxon>
        <taxon>Muscomorpha</taxon>
        <taxon>Tephritoidea</taxon>
        <taxon>Tephritidae</taxon>
        <taxon>Ceratitis</taxon>
        <taxon>Ceratitis</taxon>
    </lineage>
</organism>
<evidence type="ECO:0000256" key="10">
    <source>
        <dbReference type="RuleBase" id="RU363063"/>
    </source>
</evidence>
<proteinExistence type="inferred from homology"/>
<keyword evidence="5" id="KW-0812">Transmembrane</keyword>
<sequence>MPVSNTASIFTGILVGLVAGYALWECASSFIPALRNRKIKTQGTIKMSLQPLVDGEYHESGQLIDLYNFSYIMNQPRCTANIHALVLIHTAPGNQDRRKLIRQTWANFVELPLHKNSIPFRVIFLLGLPETEANQSELERENFEYDDMVQGSFVDTYNNLTYKHVMAMKWFLTYCSDSKILIKVDDDIFLNTPQLMIYLHNTMLHDQLPQTGKEQTPPVESQPDRGVANNSEPSLKLLLRKPRDVLFCNRKVNVTVRRNPSDYPHAIYPPYCPGFAIVYSFDVVKRLYAAAQKTKVFWIDDIHITGILAKKLGISIRPAQAFTTICNSHQPICNSLLEESGRARRERANLDPEEYLFTLQPKSFQMHTMWQMQLKRLKEYILKNIQDSGAHIDAVEG</sequence>
<dbReference type="OrthoDB" id="115198at2759"/>
<reference evidence="12" key="1">
    <citation type="submission" date="2020-11" db="EMBL/GenBank/DDBJ databases">
        <authorList>
            <person name="Whitehead M."/>
        </authorList>
    </citation>
    <scope>NUCLEOTIDE SEQUENCE</scope>
    <source>
        <strain evidence="12">EGII</strain>
    </source>
</reference>
<dbReference type="GO" id="GO:0016758">
    <property type="term" value="F:hexosyltransferase activity"/>
    <property type="evidence" value="ECO:0007669"/>
    <property type="project" value="InterPro"/>
</dbReference>
<evidence type="ECO:0000256" key="11">
    <source>
        <dbReference type="SAM" id="MobiDB-lite"/>
    </source>
</evidence>
<evidence type="ECO:0000256" key="3">
    <source>
        <dbReference type="ARBA" id="ARBA00022676"/>
    </source>
</evidence>
<dbReference type="GO" id="GO:0006493">
    <property type="term" value="P:protein O-linked glycosylation"/>
    <property type="evidence" value="ECO:0007669"/>
    <property type="project" value="TreeGrafter"/>
</dbReference>
<evidence type="ECO:0000256" key="1">
    <source>
        <dbReference type="ARBA" id="ARBA00004323"/>
    </source>
</evidence>
<dbReference type="GO" id="GO:0000139">
    <property type="term" value="C:Golgi membrane"/>
    <property type="evidence" value="ECO:0007669"/>
    <property type="project" value="UniProtKB-SubCell"/>
</dbReference>
<dbReference type="EC" id="2.4.1.-" evidence="10"/>
<keyword evidence="7" id="KW-1133">Transmembrane helix</keyword>
<dbReference type="Pfam" id="PF01762">
    <property type="entry name" value="Galactosyl_T"/>
    <property type="match status" value="1"/>
</dbReference>
<dbReference type="Proteomes" id="UP000606786">
    <property type="component" value="Unassembled WGS sequence"/>
</dbReference>
<evidence type="ECO:0000256" key="9">
    <source>
        <dbReference type="ARBA" id="ARBA00023136"/>
    </source>
</evidence>
<keyword evidence="6" id="KW-0735">Signal-anchor</keyword>
<keyword evidence="8 10" id="KW-0333">Golgi apparatus</keyword>
<evidence type="ECO:0000313" key="13">
    <source>
        <dbReference type="Proteomes" id="UP000606786"/>
    </source>
</evidence>
<accession>A0A811UY33</accession>
<gene>
    <name evidence="12" type="ORF">CCAP1982_LOCUS12233</name>
</gene>
<dbReference type="InterPro" id="IPR002659">
    <property type="entry name" value="Glyco_trans_31"/>
</dbReference>
<dbReference type="Gene3D" id="3.90.550.50">
    <property type="match status" value="1"/>
</dbReference>